<dbReference type="EMBL" id="FOSZ01000006">
    <property type="protein sequence ID" value="SFL16908.1"/>
    <property type="molecule type" value="Genomic_DNA"/>
</dbReference>
<dbReference type="STRING" id="1280847.SAMN04488036_10626"/>
<dbReference type="AlphaFoldDB" id="A0A1I4FG58"/>
<evidence type="ECO:0000313" key="1">
    <source>
        <dbReference type="EMBL" id="SFL16908.1"/>
    </source>
</evidence>
<keyword evidence="2" id="KW-1185">Reference proteome</keyword>
<name>A0A1I4FG58_9RHOB</name>
<gene>
    <name evidence="1" type="ORF">SAMN04488036_10626</name>
</gene>
<evidence type="ECO:0000313" key="2">
    <source>
        <dbReference type="Proteomes" id="UP000198851"/>
    </source>
</evidence>
<organism evidence="1 2">
    <name type="scientific">Shimia haliotis</name>
    <dbReference type="NCBI Taxonomy" id="1280847"/>
    <lineage>
        <taxon>Bacteria</taxon>
        <taxon>Pseudomonadati</taxon>
        <taxon>Pseudomonadota</taxon>
        <taxon>Alphaproteobacteria</taxon>
        <taxon>Rhodobacterales</taxon>
        <taxon>Roseobacteraceae</taxon>
    </lineage>
</organism>
<dbReference type="Proteomes" id="UP000198851">
    <property type="component" value="Unassembled WGS sequence"/>
</dbReference>
<protein>
    <submittedName>
        <fullName evidence="1">Uncharacterized protein</fullName>
    </submittedName>
</protein>
<accession>A0A1I4FG58</accession>
<reference evidence="2" key="1">
    <citation type="submission" date="2016-10" db="EMBL/GenBank/DDBJ databases">
        <authorList>
            <person name="Varghese N."/>
            <person name="Submissions S."/>
        </authorList>
    </citation>
    <scope>NUCLEOTIDE SEQUENCE [LARGE SCALE GENOMIC DNA]</scope>
    <source>
        <strain evidence="2">DSM 28453</strain>
    </source>
</reference>
<proteinExistence type="predicted"/>
<sequence>MVTGKTQVEALRNETLFSECFLAKSDQVRPFLDHRLIAIHPSDDGWEEKSGGFWGDGWSSPYFRVSYAANAPALGYALKMFRPEVAGDTALVIRFGEHQFATLELKAGEPVWLVIPKPADRTAPKDIFSLAVTRAFHPKTTDTRDLGICILTHLKPEEGS</sequence>